<dbReference type="InterPro" id="IPR034139">
    <property type="entry name" value="TOPRIM_OLD"/>
</dbReference>
<dbReference type="InterPro" id="IPR051396">
    <property type="entry name" value="Bact_Antivir_Def_Nuclease"/>
</dbReference>
<dbReference type="InterPro" id="IPR003959">
    <property type="entry name" value="ATPase_AAA_core"/>
</dbReference>
<feature type="domain" description="OLD protein-like TOPRIM" evidence="2">
    <location>
        <begin position="373"/>
        <end position="441"/>
    </location>
</feature>
<comment type="caution">
    <text evidence="3">The sequence shown here is derived from an EMBL/GenBank/DDBJ whole genome shotgun (WGS) entry which is preliminary data.</text>
</comment>
<organism evidence="3 4">
    <name type="scientific">Yersinia mollaretii (strain ATCC 43969 / DSM 18520 / CIP 103324 / CNY 7263 / WAIP 204)</name>
    <dbReference type="NCBI Taxonomy" id="349967"/>
    <lineage>
        <taxon>Bacteria</taxon>
        <taxon>Pseudomonadati</taxon>
        <taxon>Pseudomonadota</taxon>
        <taxon>Gammaproteobacteria</taxon>
        <taxon>Enterobacterales</taxon>
        <taxon>Yersiniaceae</taxon>
        <taxon>Yersinia</taxon>
    </lineage>
</organism>
<dbReference type="Pfam" id="PF20469">
    <property type="entry name" value="OLD-like_TOPRIM"/>
    <property type="match status" value="1"/>
</dbReference>
<dbReference type="SUPFAM" id="SSF52540">
    <property type="entry name" value="P-loop containing nucleoside triphosphate hydrolases"/>
    <property type="match status" value="1"/>
</dbReference>
<evidence type="ECO:0008006" key="5">
    <source>
        <dbReference type="Google" id="ProtNLM"/>
    </source>
</evidence>
<dbReference type="PANTHER" id="PTHR43581">
    <property type="entry name" value="ATP/GTP PHOSPHATASE"/>
    <property type="match status" value="1"/>
</dbReference>
<dbReference type="InterPro" id="IPR027417">
    <property type="entry name" value="P-loop_NTPase"/>
</dbReference>
<evidence type="ECO:0000313" key="3">
    <source>
        <dbReference type="EMBL" id="EEQ09603.1"/>
    </source>
</evidence>
<protein>
    <recommendedName>
        <fullName evidence="5">AAA family ATPase</fullName>
    </recommendedName>
</protein>
<dbReference type="Gene3D" id="3.40.50.300">
    <property type="entry name" value="P-loop containing nucleotide triphosphate hydrolases"/>
    <property type="match status" value="1"/>
</dbReference>
<evidence type="ECO:0000313" key="4">
    <source>
        <dbReference type="Proteomes" id="UP000003027"/>
    </source>
</evidence>
<gene>
    <name evidence="3" type="ORF">ymoll0001_19630</name>
</gene>
<dbReference type="RefSeq" id="WP_004876209.1">
    <property type="nucleotide sequence ID" value="NZ_AALD02000034.1"/>
</dbReference>
<feature type="domain" description="ATPase AAA-type core" evidence="1">
    <location>
        <begin position="26"/>
        <end position="321"/>
    </location>
</feature>
<dbReference type="PANTHER" id="PTHR43581:SF4">
    <property type="entry name" value="ATP_GTP PHOSPHATASE"/>
    <property type="match status" value="1"/>
</dbReference>
<evidence type="ECO:0000259" key="1">
    <source>
        <dbReference type="Pfam" id="PF13304"/>
    </source>
</evidence>
<accession>A0ABP2EAY8</accession>
<evidence type="ECO:0000259" key="2">
    <source>
        <dbReference type="Pfam" id="PF20469"/>
    </source>
</evidence>
<dbReference type="EMBL" id="AALD02000034">
    <property type="protein sequence ID" value="EEQ09603.1"/>
    <property type="molecule type" value="Genomic_DNA"/>
</dbReference>
<keyword evidence="4" id="KW-1185">Reference proteome</keyword>
<dbReference type="Proteomes" id="UP000003027">
    <property type="component" value="Unassembled WGS sequence"/>
</dbReference>
<name>A0ABP2EAY8_YERMW</name>
<sequence>MPMVRHLEIENFRSIKKLVWCPSPGLNCLIGTGDSGKSTILDAIDLCLGARRSYSFNDADFFKSNVNSPIIISVTLGKLDDELLSIEKYGLFHRSFNSVNNEIYDEPQPNMETVLTIKMSVDADLEPDWRLYSVRADADGIERRLPWKHRELISPARLGTTSYNNLAWGSRSVLNRLSEDTFDVSSVLAQLGRQTRQAFATEQILGVTKVLEQVETIGNNLGVPLEGVKALLDVNGLSLSSGAISLHNNNDTPLRQLGTGSSRLLISGIQKATSRSTMLIVDEAEYGLEPYRITRLLHELGSKDTEPTKQVFITTHSPHVLRELQANQLHVLRPIVLPPPNIPPILNPASHIVYHLQGGDNQQATLRVCAEAFLSKKVIVCEGKTEVGLVRGIDLYCSDKHATTINSKGVYCADGGGDNMYSRAKVFASLGYPTAIFKDSDKATIHQPLTAEVNALGINVFEWNDNNATEDALFKACPPNLISQLLDIAIERKGEDAVRAGILACSENRINLDHCRNNFDDSYRVILAKAANKKSWYKDIEPAESIFYRVVSPNYENFSVVLTATVASLFSWASQ</sequence>
<proteinExistence type="predicted"/>
<dbReference type="GeneID" id="57919166"/>
<reference evidence="3" key="1">
    <citation type="submission" date="2008-12" db="EMBL/GenBank/DDBJ databases">
        <title>Annotation of the Yersinia mollaretii ATCC 43969 genome.</title>
        <authorList>
            <person name="Read T.D."/>
            <person name="Akmal A."/>
            <person name="Bishop-Lilly K."/>
            <person name="Chen P.E."/>
            <person name="Cook C."/>
            <person name="Kiley M.P."/>
            <person name="Lentz S."/>
            <person name="Mateczun A."/>
            <person name="Nagarajan N."/>
            <person name="Nolan N."/>
            <person name="Osborne B.I."/>
            <person name="Pop M."/>
            <person name="Sozhamannan S."/>
            <person name="Stewart A.C."/>
            <person name="Sulakvelidze A."/>
            <person name="Thomason B."/>
            <person name="Willner K."/>
            <person name="Zwick M.E."/>
        </authorList>
    </citation>
    <scope>NUCLEOTIDE SEQUENCE [LARGE SCALE GENOMIC DNA]</scope>
    <source>
        <strain evidence="3">ATCC 43969</strain>
    </source>
</reference>
<dbReference type="Pfam" id="PF13304">
    <property type="entry name" value="AAA_21"/>
    <property type="match status" value="1"/>
</dbReference>